<dbReference type="InterPro" id="IPR011047">
    <property type="entry name" value="Quinoprotein_ADH-like_sf"/>
</dbReference>
<evidence type="ECO:0000259" key="2">
    <source>
        <dbReference type="Pfam" id="PF13360"/>
    </source>
</evidence>
<proteinExistence type="predicted"/>
<dbReference type="GO" id="GO:0052933">
    <property type="term" value="F:alcohol dehydrogenase (cytochrome c(L)) activity"/>
    <property type="evidence" value="ECO:0007669"/>
    <property type="project" value="UniProtKB-EC"/>
</dbReference>
<dbReference type="SUPFAM" id="SSF50998">
    <property type="entry name" value="Quinoprotein alcohol dehydrogenase-like"/>
    <property type="match status" value="1"/>
</dbReference>
<dbReference type="PANTHER" id="PTHR34512">
    <property type="entry name" value="CELL SURFACE PROTEIN"/>
    <property type="match status" value="1"/>
</dbReference>
<sequence length="429" mass="46890" precursor="true">MRTPSIALSLFAFPLLLSTAVIAEDWTNWRGPGIDGTVDSGNYAVEWSDEENLAWSISLPSRSGSTPIVLGDRIFVSCTIDEKNGLLCLNRQGEILWQQTLGEAKAGKHKKASASNPSPVTDGELVFVYYKNGDFAALNLEGEVVWKKNLQAAYGEDTLWWDLGTSPVLTEDNVVIACMQSPPSPSYLAAFDKKTGEEVWKVDRELGAPEEAAQSYSTPVVTEFEGQEQIVVLGADFVTCHSAQNGEELWRVGTLNPEQERFFRSIASPVITNGIVIAPYARGATLTAIRMGGSGNVTESHVLWTKKDFSSDVPTPAAIDGKVFLCTDKGQVGCIDAESGEELWKVETPKHRLKFSSSPILAGNRLYLVREDAVTFVVDTDRKKIIATNELGDDEFIVSTPVFTDGQILIRTFDHLYCIGGSAKKVVKN</sequence>
<evidence type="ECO:0000313" key="4">
    <source>
        <dbReference type="Proteomes" id="UP000317243"/>
    </source>
</evidence>
<keyword evidence="4" id="KW-1185">Reference proteome</keyword>
<feature type="domain" description="Pyrrolo-quinoline quinone repeat" evidence="2">
    <location>
        <begin position="90"/>
        <end position="345"/>
    </location>
</feature>
<gene>
    <name evidence="3" type="primary">moxF</name>
    <name evidence="3" type="ORF">KOR42_31950</name>
</gene>
<dbReference type="Gene3D" id="2.130.10.10">
    <property type="entry name" value="YVTN repeat-like/Quinoprotein amine dehydrogenase"/>
    <property type="match status" value="1"/>
</dbReference>
<dbReference type="EC" id="1.1.2.7" evidence="3"/>
<dbReference type="Gene3D" id="2.40.10.480">
    <property type="match status" value="1"/>
</dbReference>
<dbReference type="OrthoDB" id="244732at2"/>
<name>A0A5C5WN90_9PLAN</name>
<dbReference type="InterPro" id="IPR002372">
    <property type="entry name" value="PQQ_rpt_dom"/>
</dbReference>
<accession>A0A5C5WN90</accession>
<dbReference type="PANTHER" id="PTHR34512:SF30">
    <property type="entry name" value="OUTER MEMBRANE PROTEIN ASSEMBLY FACTOR BAMB"/>
    <property type="match status" value="1"/>
</dbReference>
<dbReference type="InterPro" id="IPR018391">
    <property type="entry name" value="PQQ_b-propeller_rpt"/>
</dbReference>
<dbReference type="RefSeq" id="WP_146510673.1">
    <property type="nucleotide sequence ID" value="NZ_SIHI01000008.1"/>
</dbReference>
<protein>
    <submittedName>
        <fullName evidence="3">Methanol dehydrogenase [cytochrome c] subunit 1</fullName>
        <ecNumber evidence="3">1.1.2.7</ecNumber>
    </submittedName>
</protein>
<dbReference type="AlphaFoldDB" id="A0A5C5WN90"/>
<keyword evidence="3" id="KW-0560">Oxidoreductase</keyword>
<keyword evidence="1" id="KW-0732">Signal</keyword>
<evidence type="ECO:0000313" key="3">
    <source>
        <dbReference type="EMBL" id="TWT52098.1"/>
    </source>
</evidence>
<dbReference type="EMBL" id="SIHI01000008">
    <property type="protein sequence ID" value="TWT52098.1"/>
    <property type="molecule type" value="Genomic_DNA"/>
</dbReference>
<feature type="chain" id="PRO_5022871799" evidence="1">
    <location>
        <begin position="24"/>
        <end position="429"/>
    </location>
</feature>
<dbReference type="SMART" id="SM00564">
    <property type="entry name" value="PQQ"/>
    <property type="match status" value="4"/>
</dbReference>
<dbReference type="Proteomes" id="UP000317243">
    <property type="component" value="Unassembled WGS sequence"/>
</dbReference>
<organism evidence="3 4">
    <name type="scientific">Thalassoglobus neptunius</name>
    <dbReference type="NCBI Taxonomy" id="1938619"/>
    <lineage>
        <taxon>Bacteria</taxon>
        <taxon>Pseudomonadati</taxon>
        <taxon>Planctomycetota</taxon>
        <taxon>Planctomycetia</taxon>
        <taxon>Planctomycetales</taxon>
        <taxon>Planctomycetaceae</taxon>
        <taxon>Thalassoglobus</taxon>
    </lineage>
</organism>
<reference evidence="3 4" key="1">
    <citation type="submission" date="2019-02" db="EMBL/GenBank/DDBJ databases">
        <title>Deep-cultivation of Planctomycetes and their phenomic and genomic characterization uncovers novel biology.</title>
        <authorList>
            <person name="Wiegand S."/>
            <person name="Jogler M."/>
            <person name="Boedeker C."/>
            <person name="Pinto D."/>
            <person name="Vollmers J."/>
            <person name="Rivas-Marin E."/>
            <person name="Kohn T."/>
            <person name="Peeters S.H."/>
            <person name="Heuer A."/>
            <person name="Rast P."/>
            <person name="Oberbeckmann S."/>
            <person name="Bunk B."/>
            <person name="Jeske O."/>
            <person name="Meyerdierks A."/>
            <person name="Storesund J.E."/>
            <person name="Kallscheuer N."/>
            <person name="Luecker S."/>
            <person name="Lage O.M."/>
            <person name="Pohl T."/>
            <person name="Merkel B.J."/>
            <person name="Hornburger P."/>
            <person name="Mueller R.-W."/>
            <person name="Bruemmer F."/>
            <person name="Labrenz M."/>
            <person name="Spormann A.M."/>
            <person name="Op Den Camp H."/>
            <person name="Overmann J."/>
            <person name="Amann R."/>
            <person name="Jetten M.S.M."/>
            <person name="Mascher T."/>
            <person name="Medema M.H."/>
            <person name="Devos D.P."/>
            <person name="Kaster A.-K."/>
            <person name="Ovreas L."/>
            <person name="Rohde M."/>
            <person name="Galperin M.Y."/>
            <person name="Jogler C."/>
        </authorList>
    </citation>
    <scope>NUCLEOTIDE SEQUENCE [LARGE SCALE GENOMIC DNA]</scope>
    <source>
        <strain evidence="3 4">KOR42</strain>
    </source>
</reference>
<dbReference type="Pfam" id="PF13360">
    <property type="entry name" value="PQQ_2"/>
    <property type="match status" value="1"/>
</dbReference>
<evidence type="ECO:0000256" key="1">
    <source>
        <dbReference type="SAM" id="SignalP"/>
    </source>
</evidence>
<feature type="signal peptide" evidence="1">
    <location>
        <begin position="1"/>
        <end position="23"/>
    </location>
</feature>
<comment type="caution">
    <text evidence="3">The sequence shown here is derived from an EMBL/GenBank/DDBJ whole genome shotgun (WGS) entry which is preliminary data.</text>
</comment>
<dbReference type="InterPro" id="IPR015943">
    <property type="entry name" value="WD40/YVTN_repeat-like_dom_sf"/>
</dbReference>